<keyword evidence="6" id="KW-1185">Reference proteome</keyword>
<dbReference type="PANTHER" id="PTHR24096:SF149">
    <property type="entry name" value="AMP-BINDING DOMAIN-CONTAINING PROTEIN-RELATED"/>
    <property type="match status" value="1"/>
</dbReference>
<dbReference type="OrthoDB" id="1898221at2759"/>
<dbReference type="InterPro" id="IPR045851">
    <property type="entry name" value="AMP-bd_C_sf"/>
</dbReference>
<dbReference type="GO" id="GO:0016405">
    <property type="term" value="F:CoA-ligase activity"/>
    <property type="evidence" value="ECO:0007669"/>
    <property type="project" value="TreeGrafter"/>
</dbReference>
<feature type="transmembrane region" description="Helical" evidence="3">
    <location>
        <begin position="43"/>
        <end position="66"/>
    </location>
</feature>
<dbReference type="Proteomes" id="UP000250140">
    <property type="component" value="Unassembled WGS sequence"/>
</dbReference>
<accession>A0A8E2JSJ9</accession>
<dbReference type="Gene3D" id="3.30.300.30">
    <property type="match status" value="1"/>
</dbReference>
<gene>
    <name evidence="5" type="ORF">AOQ84DRAFT_389203</name>
</gene>
<dbReference type="AlphaFoldDB" id="A0A8E2JSJ9"/>
<dbReference type="GO" id="GO:0019748">
    <property type="term" value="P:secondary metabolic process"/>
    <property type="evidence" value="ECO:0007669"/>
    <property type="project" value="TreeGrafter"/>
</dbReference>
<feature type="domain" description="AMP-dependent synthetase/ligase" evidence="4">
    <location>
        <begin position="1"/>
        <end position="150"/>
    </location>
</feature>
<keyword evidence="3" id="KW-0812">Transmembrane</keyword>
<keyword evidence="3" id="KW-0472">Membrane</keyword>
<dbReference type="InterPro" id="IPR000873">
    <property type="entry name" value="AMP-dep_synth/lig_dom"/>
</dbReference>
<dbReference type="Gene3D" id="3.40.50.980">
    <property type="match status" value="1"/>
</dbReference>
<dbReference type="Gene3D" id="2.30.38.10">
    <property type="entry name" value="Luciferase, Domain 3"/>
    <property type="match status" value="1"/>
</dbReference>
<name>A0A8E2JSJ9_9PEZI</name>
<protein>
    <submittedName>
        <fullName evidence="5">Acetyl-CoA synthetase-like protein</fullName>
    </submittedName>
</protein>
<dbReference type="PANTHER" id="PTHR24096">
    <property type="entry name" value="LONG-CHAIN-FATTY-ACID--COA LIGASE"/>
    <property type="match status" value="1"/>
</dbReference>
<dbReference type="Pfam" id="PF00501">
    <property type="entry name" value="AMP-binding"/>
    <property type="match status" value="1"/>
</dbReference>
<evidence type="ECO:0000256" key="1">
    <source>
        <dbReference type="ARBA" id="ARBA00006432"/>
    </source>
</evidence>
<keyword evidence="3" id="KW-1133">Transmembrane helix</keyword>
<dbReference type="SUPFAM" id="SSF56801">
    <property type="entry name" value="Acetyl-CoA synthetase-like"/>
    <property type="match status" value="1"/>
</dbReference>
<evidence type="ECO:0000259" key="4">
    <source>
        <dbReference type="Pfam" id="PF00501"/>
    </source>
</evidence>
<keyword evidence="2" id="KW-0436">Ligase</keyword>
<dbReference type="EMBL" id="KV749761">
    <property type="protein sequence ID" value="OCL07908.1"/>
    <property type="molecule type" value="Genomic_DNA"/>
</dbReference>
<evidence type="ECO:0000256" key="2">
    <source>
        <dbReference type="ARBA" id="ARBA00022598"/>
    </source>
</evidence>
<sequence>MLSHRNLVCELFIPSVQGREWAARKMAAGEPVAPLRTLAHLPIAHIAGVFGYLIAPFFAGGNVYWMPKFEWKAFLRYMKELKITSIYTVPSIYLRMAKSPDVTDQFETLEAAITGAAPMDAELQMAANAKIGKGKTYIAQTWGLSETTGADVEPGQPGGILVRGPLVTQGYYNNPTAPKESFHDGWFCTGDIAVGWSGKFYIVGRKKELIKYKGLQIAPVELENALVTHRKIQEAAVVGVPIAEALRFLVRIS</sequence>
<reference evidence="5 6" key="1">
    <citation type="journal article" date="2016" name="Nat. Commun.">
        <title>Ectomycorrhizal ecology is imprinted in the genome of the dominant symbiotic fungus Cenococcum geophilum.</title>
        <authorList>
            <consortium name="DOE Joint Genome Institute"/>
            <person name="Peter M."/>
            <person name="Kohler A."/>
            <person name="Ohm R.A."/>
            <person name="Kuo A."/>
            <person name="Krutzmann J."/>
            <person name="Morin E."/>
            <person name="Arend M."/>
            <person name="Barry K.W."/>
            <person name="Binder M."/>
            <person name="Choi C."/>
            <person name="Clum A."/>
            <person name="Copeland A."/>
            <person name="Grisel N."/>
            <person name="Haridas S."/>
            <person name="Kipfer T."/>
            <person name="LaButti K."/>
            <person name="Lindquist E."/>
            <person name="Lipzen A."/>
            <person name="Maire R."/>
            <person name="Meier B."/>
            <person name="Mihaltcheva S."/>
            <person name="Molinier V."/>
            <person name="Murat C."/>
            <person name="Poggeler S."/>
            <person name="Quandt C.A."/>
            <person name="Sperisen C."/>
            <person name="Tritt A."/>
            <person name="Tisserant E."/>
            <person name="Crous P.W."/>
            <person name="Henrissat B."/>
            <person name="Nehls U."/>
            <person name="Egli S."/>
            <person name="Spatafora J.W."/>
            <person name="Grigoriev I.V."/>
            <person name="Martin F.M."/>
        </authorList>
    </citation>
    <scope>NUCLEOTIDE SEQUENCE [LARGE SCALE GENOMIC DNA]</scope>
    <source>
        <strain evidence="5 6">CBS 207.34</strain>
    </source>
</reference>
<evidence type="ECO:0000313" key="5">
    <source>
        <dbReference type="EMBL" id="OCL07908.1"/>
    </source>
</evidence>
<evidence type="ECO:0000313" key="6">
    <source>
        <dbReference type="Proteomes" id="UP000250140"/>
    </source>
</evidence>
<organism evidence="5 6">
    <name type="scientific">Glonium stellatum</name>
    <dbReference type="NCBI Taxonomy" id="574774"/>
    <lineage>
        <taxon>Eukaryota</taxon>
        <taxon>Fungi</taxon>
        <taxon>Dikarya</taxon>
        <taxon>Ascomycota</taxon>
        <taxon>Pezizomycotina</taxon>
        <taxon>Dothideomycetes</taxon>
        <taxon>Pleosporomycetidae</taxon>
        <taxon>Gloniales</taxon>
        <taxon>Gloniaceae</taxon>
        <taxon>Glonium</taxon>
    </lineage>
</organism>
<proteinExistence type="inferred from homology"/>
<comment type="similarity">
    <text evidence="1">Belongs to the ATP-dependent AMP-binding enzyme family.</text>
</comment>
<evidence type="ECO:0000256" key="3">
    <source>
        <dbReference type="SAM" id="Phobius"/>
    </source>
</evidence>